<dbReference type="EC" id="5.6.2.3" evidence="16"/>
<evidence type="ECO:0000256" key="18">
    <source>
        <dbReference type="ARBA" id="ARBA00081888"/>
    </source>
</evidence>
<keyword evidence="14" id="KW-0413">Isomerase</keyword>
<evidence type="ECO:0000256" key="8">
    <source>
        <dbReference type="ARBA" id="ARBA00022801"/>
    </source>
</evidence>
<keyword evidence="10" id="KW-0067">ATP-binding</keyword>
<evidence type="ECO:0000256" key="7">
    <source>
        <dbReference type="ARBA" id="ARBA00022763"/>
    </source>
</evidence>
<keyword evidence="9" id="KW-0347">Helicase</keyword>
<dbReference type="GO" id="GO:0003677">
    <property type="term" value="F:DNA binding"/>
    <property type="evidence" value="ECO:0007669"/>
    <property type="project" value="InterPro"/>
</dbReference>
<comment type="similarity">
    <text evidence="3">Belongs to the DEAD box helicase family. DEAH subfamily.</text>
</comment>
<dbReference type="InterPro" id="IPR010614">
    <property type="entry name" value="RAD3-like_helicase_DEAD"/>
</dbReference>
<keyword evidence="8" id="KW-0378">Hydrolase</keyword>
<dbReference type="Pfam" id="PF06733">
    <property type="entry name" value="DEAD_2"/>
    <property type="match status" value="1"/>
</dbReference>
<dbReference type="SMART" id="SM00487">
    <property type="entry name" value="DEXDc"/>
    <property type="match status" value="1"/>
</dbReference>
<dbReference type="SUPFAM" id="SSF52540">
    <property type="entry name" value="P-loop containing nucleoside triphosphate hydrolases"/>
    <property type="match status" value="2"/>
</dbReference>
<comment type="cofactor">
    <cofactor evidence="1">
        <name>[4Fe-4S] cluster</name>
        <dbReference type="ChEBI" id="CHEBI:49883"/>
    </cofactor>
</comment>
<gene>
    <name evidence="23" type="primary">BRIP1</name>
</gene>
<evidence type="ECO:0000256" key="11">
    <source>
        <dbReference type="ARBA" id="ARBA00023004"/>
    </source>
</evidence>
<evidence type="ECO:0000256" key="1">
    <source>
        <dbReference type="ARBA" id="ARBA00001966"/>
    </source>
</evidence>
<dbReference type="GO" id="GO:0006289">
    <property type="term" value="P:nucleotide-excision repair"/>
    <property type="evidence" value="ECO:0007669"/>
    <property type="project" value="TreeGrafter"/>
</dbReference>
<name>A0A2K5QD15_CEBIM</name>
<keyword evidence="7" id="KW-0227">DNA damage</keyword>
<keyword evidence="24" id="KW-1185">Reference proteome</keyword>
<dbReference type="SMART" id="SM00491">
    <property type="entry name" value="HELICc2"/>
    <property type="match status" value="1"/>
</dbReference>
<keyword evidence="4" id="KW-0004">4Fe-4S</keyword>
<keyword evidence="5" id="KW-0479">Metal-binding</keyword>
<dbReference type="AlphaFoldDB" id="A0A2K5QD15"/>
<comment type="catalytic activity">
    <reaction evidence="17">
        <text>ATP + H2O = ADP + phosphate + H(+)</text>
        <dbReference type="Rhea" id="RHEA:13065"/>
        <dbReference type="ChEBI" id="CHEBI:15377"/>
        <dbReference type="ChEBI" id="CHEBI:15378"/>
        <dbReference type="ChEBI" id="CHEBI:30616"/>
        <dbReference type="ChEBI" id="CHEBI:43474"/>
        <dbReference type="ChEBI" id="CHEBI:456216"/>
        <dbReference type="EC" id="5.6.2.3"/>
    </reaction>
</comment>
<dbReference type="Gene3D" id="3.40.50.300">
    <property type="entry name" value="P-loop containing nucleotide triphosphate hydrolases"/>
    <property type="match status" value="3"/>
</dbReference>
<dbReference type="SMART" id="SM00488">
    <property type="entry name" value="DEXDc2"/>
    <property type="match status" value="1"/>
</dbReference>
<proteinExistence type="inferred from homology"/>
<dbReference type="InterPro" id="IPR013020">
    <property type="entry name" value="Rad3/Chl1-like"/>
</dbReference>
<dbReference type="InterPro" id="IPR006555">
    <property type="entry name" value="ATP-dep_Helicase_C"/>
</dbReference>
<evidence type="ECO:0000256" key="6">
    <source>
        <dbReference type="ARBA" id="ARBA00022741"/>
    </source>
</evidence>
<keyword evidence="11" id="KW-0408">Iron</keyword>
<protein>
    <recommendedName>
        <fullName evidence="16">DNA 5'-3' helicase</fullName>
        <ecNumber evidence="16">5.6.2.3</ecNumber>
    </recommendedName>
    <alternativeName>
        <fullName evidence="19">BRCA1-associated C-terminal helicase 1</fullName>
    </alternativeName>
    <alternativeName>
        <fullName evidence="18">BRCA1-interacting protein C-terminal helicase 1</fullName>
    </alternativeName>
    <alternativeName>
        <fullName evidence="20">DNA 5'-3' helicase FANCJ</fullName>
    </alternativeName>
</protein>
<dbReference type="InterPro" id="IPR006554">
    <property type="entry name" value="Helicase-like_DEXD_c2"/>
</dbReference>
<dbReference type="Ensembl" id="ENSCCAT00000031221.1">
    <property type="protein sequence ID" value="ENSCCAP00000013788.1"/>
    <property type="gene ID" value="ENSCCAG00000024685.1"/>
</dbReference>
<reference evidence="23" key="2">
    <citation type="submission" date="2025-09" db="UniProtKB">
        <authorList>
            <consortium name="Ensembl"/>
        </authorList>
    </citation>
    <scope>IDENTIFICATION</scope>
</reference>
<dbReference type="InterPro" id="IPR014001">
    <property type="entry name" value="Helicase_ATP-bd"/>
</dbReference>
<evidence type="ECO:0000256" key="19">
    <source>
        <dbReference type="ARBA" id="ARBA00082054"/>
    </source>
</evidence>
<keyword evidence="13" id="KW-0234">DNA repair</keyword>
<dbReference type="GO" id="GO:0005524">
    <property type="term" value="F:ATP binding"/>
    <property type="evidence" value="ECO:0007669"/>
    <property type="project" value="UniProtKB-KW"/>
</dbReference>
<evidence type="ECO:0000256" key="12">
    <source>
        <dbReference type="ARBA" id="ARBA00023014"/>
    </source>
</evidence>
<keyword evidence="12" id="KW-0411">Iron-sulfur</keyword>
<evidence type="ECO:0000256" key="10">
    <source>
        <dbReference type="ARBA" id="ARBA00022840"/>
    </source>
</evidence>
<dbReference type="Proteomes" id="UP000233040">
    <property type="component" value="Unassembled WGS sequence"/>
</dbReference>
<evidence type="ECO:0000256" key="15">
    <source>
        <dbReference type="ARBA" id="ARBA00023242"/>
    </source>
</evidence>
<evidence type="ECO:0000313" key="23">
    <source>
        <dbReference type="Ensembl" id="ENSCCAP00000013788.1"/>
    </source>
</evidence>
<dbReference type="GO" id="GO:0005634">
    <property type="term" value="C:nucleus"/>
    <property type="evidence" value="ECO:0007669"/>
    <property type="project" value="UniProtKB-SubCell"/>
</dbReference>
<evidence type="ECO:0000256" key="20">
    <source>
        <dbReference type="ARBA" id="ARBA00082714"/>
    </source>
</evidence>
<keyword evidence="6" id="KW-0547">Nucleotide-binding</keyword>
<dbReference type="PROSITE" id="PS51193">
    <property type="entry name" value="HELICASE_ATP_BIND_2"/>
    <property type="match status" value="1"/>
</dbReference>
<feature type="domain" description="Helicase ATP-binding" evidence="22">
    <location>
        <begin position="11"/>
        <end position="425"/>
    </location>
</feature>
<reference evidence="23" key="1">
    <citation type="submission" date="2025-08" db="UniProtKB">
        <authorList>
            <consortium name="Ensembl"/>
        </authorList>
    </citation>
    <scope>IDENTIFICATION</scope>
</reference>
<evidence type="ECO:0000313" key="24">
    <source>
        <dbReference type="Proteomes" id="UP000233040"/>
    </source>
</evidence>
<keyword evidence="15" id="KW-0539">Nucleus</keyword>
<dbReference type="InterPro" id="IPR014013">
    <property type="entry name" value="Helic_SF1/SF2_ATP-bd_DinG/Rad3"/>
</dbReference>
<evidence type="ECO:0000256" key="9">
    <source>
        <dbReference type="ARBA" id="ARBA00022806"/>
    </source>
</evidence>
<feature type="compositionally biased region" description="Polar residues" evidence="21">
    <location>
        <begin position="101"/>
        <end position="111"/>
    </location>
</feature>
<evidence type="ECO:0000256" key="4">
    <source>
        <dbReference type="ARBA" id="ARBA00022485"/>
    </source>
</evidence>
<evidence type="ECO:0000256" key="5">
    <source>
        <dbReference type="ARBA" id="ARBA00022723"/>
    </source>
</evidence>
<evidence type="ECO:0000256" key="21">
    <source>
        <dbReference type="SAM" id="MobiDB-lite"/>
    </source>
</evidence>
<comment type="subcellular location">
    <subcellularLocation>
        <location evidence="2">Nucleus</location>
    </subcellularLocation>
</comment>
<dbReference type="NCBIfam" id="TIGR00604">
    <property type="entry name" value="rad3"/>
    <property type="match status" value="1"/>
</dbReference>
<evidence type="ECO:0000256" key="3">
    <source>
        <dbReference type="ARBA" id="ARBA00008792"/>
    </source>
</evidence>
<dbReference type="PANTHER" id="PTHR11472">
    <property type="entry name" value="DNA REPAIR DEAD HELICASE RAD3/XP-D SUBFAMILY MEMBER"/>
    <property type="match status" value="1"/>
</dbReference>
<evidence type="ECO:0000256" key="14">
    <source>
        <dbReference type="ARBA" id="ARBA00023235"/>
    </source>
</evidence>
<evidence type="ECO:0000256" key="16">
    <source>
        <dbReference type="ARBA" id="ARBA00044969"/>
    </source>
</evidence>
<organism evidence="23 24">
    <name type="scientific">Cebus imitator</name>
    <name type="common">Panamanian white-faced capuchin</name>
    <name type="synonym">Cebus capucinus imitator</name>
    <dbReference type="NCBI Taxonomy" id="2715852"/>
    <lineage>
        <taxon>Eukaryota</taxon>
        <taxon>Metazoa</taxon>
        <taxon>Chordata</taxon>
        <taxon>Craniata</taxon>
        <taxon>Vertebrata</taxon>
        <taxon>Euteleostomi</taxon>
        <taxon>Mammalia</taxon>
        <taxon>Eutheria</taxon>
        <taxon>Euarchontoglires</taxon>
        <taxon>Primates</taxon>
        <taxon>Haplorrhini</taxon>
        <taxon>Platyrrhini</taxon>
        <taxon>Cebidae</taxon>
        <taxon>Cebinae</taxon>
        <taxon>Cebus</taxon>
    </lineage>
</organism>
<dbReference type="InterPro" id="IPR027417">
    <property type="entry name" value="P-loop_NTPase"/>
</dbReference>
<dbReference type="CDD" id="cd18788">
    <property type="entry name" value="SF2_C_XPD"/>
    <property type="match status" value="1"/>
</dbReference>
<evidence type="ECO:0000259" key="22">
    <source>
        <dbReference type="PROSITE" id="PS51193"/>
    </source>
</evidence>
<dbReference type="Pfam" id="PF13307">
    <property type="entry name" value="Helicase_C_2"/>
    <property type="match status" value="1"/>
</dbReference>
<sequence length="953" mass="108020">MSAMWSEYTISGVKINFPYKAYPSQLAMMNSVLRGLNSKQHCLLESPTGSGKSLALLCSALAWQQSLSGKPADEGISEKAEVPLSCCCTCHSKDFTNNDMNQGTSHHFNNPSTPPSERNETSSACQDSPAKTTLAAKLSAKKQASVYRDENDDFQVEKKRIRPLETAQQLISVTHHCFETPCYNHIYIKLYYPPGHCSRCCCSTKQGNSQESLNTIKKDHMGKSKIPKIYFGTRTHKQIAQITRELRRTAYSGVPMTILSSRDHTCVHPEVVGNFNRNEKCMELLDGKNGKSCYFYHGVHKISDQHTLQTFQGMCKAWDIEELVSLGKKLRACPYYTARELIQDADIIFCPYNYLLDAQIRETMDLNLKEQVVILDEAHNIEDCARESASYSVTEVQLRFARDELDSMVNNNIRKKDHEPLRAVCYSLINWLEANSEYLVERGYESSCKIWSGNEMLLNLHKMGITTATFPILQGHFSAVLQKEEKISPIYSKEEAREVPIISASTQIMLKGLFMVLDYLFRQNSRFADDYKIAIQQTYSWTNQIDISDKNGWLVLPKNKKRSRQKTAVHVLNFWCLNPAVAFSDINGKVRTIVLTSGTLSPMKSFSSELGVTFTIQLEANHVIKNSQVWVGTIGSGPKGRNLCATFQNTETFEFQDEVGALLLSVCQTVSQGILCFLPSYKLLEKLKERWLSTGLWHKLELVKTVIVEPQGGEKTDFDELLQVYYDAIKYKGEKDGALLVAVCRGKVSEGLDFSDDNARAVITIGIPFPNVKDLQVELKRQYNDHHSKLRGLLPGRQWYEIQAYRALNQALGRCIRHRNDWGALILVDDRFRNNPSRYISGLSKWIRQQIQHHSTFESALESLAEFSKKHQKVLDVSIKDRTNIQDNGSTLEVTSLMDSTPTYLLEAASYLSPENFVKDEAKMCVQELQCPEIITKNSPLPSGIISKKERSM</sequence>
<evidence type="ECO:0000256" key="17">
    <source>
        <dbReference type="ARBA" id="ARBA00048954"/>
    </source>
</evidence>
<dbReference type="GeneTree" id="ENSGT00950000182970"/>
<dbReference type="GO" id="GO:0043139">
    <property type="term" value="F:5'-3' DNA helicase activity"/>
    <property type="evidence" value="ECO:0007669"/>
    <property type="project" value="UniProtKB-EC"/>
</dbReference>
<dbReference type="FunFam" id="3.40.50.300:FF:001680">
    <property type="entry name" value="BRCA1 interacting protein C-terminal helicase 1"/>
    <property type="match status" value="1"/>
</dbReference>
<dbReference type="FunFam" id="3.40.50.300:FF:000731">
    <property type="entry name" value="Fanconi anemia group J protein homolog"/>
    <property type="match status" value="1"/>
</dbReference>
<dbReference type="GO" id="GO:1990918">
    <property type="term" value="P:double-strand break repair involved in meiotic recombination"/>
    <property type="evidence" value="ECO:0007669"/>
    <property type="project" value="TreeGrafter"/>
</dbReference>
<dbReference type="GO" id="GO:0046872">
    <property type="term" value="F:metal ion binding"/>
    <property type="evidence" value="ECO:0007669"/>
    <property type="project" value="UniProtKB-KW"/>
</dbReference>
<dbReference type="PANTHER" id="PTHR11472:SF47">
    <property type="entry name" value="FANCONI ANEMIA GROUP J PROTEIN"/>
    <property type="match status" value="1"/>
</dbReference>
<evidence type="ECO:0000256" key="2">
    <source>
        <dbReference type="ARBA" id="ARBA00004123"/>
    </source>
</evidence>
<dbReference type="CDD" id="cd17970">
    <property type="entry name" value="DEAHc_FancJ"/>
    <property type="match status" value="1"/>
</dbReference>
<dbReference type="InterPro" id="IPR045028">
    <property type="entry name" value="DinG/Rad3-like"/>
</dbReference>
<evidence type="ECO:0000256" key="13">
    <source>
        <dbReference type="ARBA" id="ARBA00023204"/>
    </source>
</evidence>
<dbReference type="FunFam" id="3.40.50.300:FF:000977">
    <property type="entry name" value="BRCA1 interacting protein C-terminal helicase 1"/>
    <property type="match status" value="1"/>
</dbReference>
<dbReference type="GO" id="GO:0051539">
    <property type="term" value="F:4 iron, 4 sulfur cluster binding"/>
    <property type="evidence" value="ECO:0007669"/>
    <property type="project" value="UniProtKB-KW"/>
</dbReference>
<dbReference type="GO" id="GO:0016818">
    <property type="term" value="F:hydrolase activity, acting on acid anhydrides, in phosphorus-containing anhydrides"/>
    <property type="evidence" value="ECO:0007669"/>
    <property type="project" value="InterPro"/>
</dbReference>
<feature type="region of interest" description="Disordered" evidence="21">
    <location>
        <begin position="101"/>
        <end position="126"/>
    </location>
</feature>
<accession>A0A2K5QD15</accession>